<organism evidence="9 10">
    <name type="scientific">Paenacidovorax monticola</name>
    <dbReference type="NCBI Taxonomy" id="1926868"/>
    <lineage>
        <taxon>Bacteria</taxon>
        <taxon>Pseudomonadati</taxon>
        <taxon>Pseudomonadota</taxon>
        <taxon>Betaproteobacteria</taxon>
        <taxon>Burkholderiales</taxon>
        <taxon>Comamonadaceae</taxon>
        <taxon>Paenacidovorax</taxon>
    </lineage>
</organism>
<dbReference type="EMBL" id="CP060790">
    <property type="protein sequence ID" value="QNP60016.1"/>
    <property type="molecule type" value="Genomic_DNA"/>
</dbReference>
<dbReference type="InterPro" id="IPR003770">
    <property type="entry name" value="MLTG-like"/>
</dbReference>
<evidence type="ECO:0000313" key="9">
    <source>
        <dbReference type="EMBL" id="QNP60016.1"/>
    </source>
</evidence>
<protein>
    <recommendedName>
        <fullName evidence="7">Endolytic murein transglycosylase</fullName>
        <ecNumber evidence="7">4.2.2.29</ecNumber>
    </recommendedName>
    <alternativeName>
        <fullName evidence="7">Peptidoglycan lytic transglycosylase</fullName>
    </alternativeName>
    <alternativeName>
        <fullName evidence="7">Peptidoglycan polymerization terminase</fullName>
    </alternativeName>
</protein>
<reference evidence="9 10" key="1">
    <citation type="submission" date="2020-08" db="EMBL/GenBank/DDBJ databases">
        <title>Genome sequence of Acidovorax monticola KACC 19171T.</title>
        <authorList>
            <person name="Hyun D.-W."/>
            <person name="Bae J.-W."/>
        </authorList>
    </citation>
    <scope>NUCLEOTIDE SEQUENCE [LARGE SCALE GENOMIC DNA]</scope>
    <source>
        <strain evidence="9 10">KACC 19171</strain>
    </source>
</reference>
<dbReference type="Proteomes" id="UP000516057">
    <property type="component" value="Chromosome"/>
</dbReference>
<dbReference type="PANTHER" id="PTHR30518">
    <property type="entry name" value="ENDOLYTIC MUREIN TRANSGLYCOSYLASE"/>
    <property type="match status" value="1"/>
</dbReference>
<dbReference type="EC" id="4.2.2.29" evidence="7"/>
<comment type="function">
    <text evidence="7">Functions as a peptidoglycan terminase that cleaves nascent peptidoglycan strands endolytically to terminate their elongation.</text>
</comment>
<dbReference type="PANTHER" id="PTHR30518:SF2">
    <property type="entry name" value="ENDOLYTIC MUREIN TRANSGLYCOSYLASE"/>
    <property type="match status" value="1"/>
</dbReference>
<proteinExistence type="inferred from homology"/>
<evidence type="ECO:0000256" key="1">
    <source>
        <dbReference type="ARBA" id="ARBA00022475"/>
    </source>
</evidence>
<dbReference type="KEGG" id="amon:H9L24_03495"/>
<keyword evidence="2 7" id="KW-0812">Transmembrane</keyword>
<keyword evidence="7" id="KW-0997">Cell inner membrane</keyword>
<dbReference type="Pfam" id="PF02618">
    <property type="entry name" value="YceG"/>
    <property type="match status" value="1"/>
</dbReference>
<keyword evidence="10" id="KW-1185">Reference proteome</keyword>
<dbReference type="RefSeq" id="WP_187736997.1">
    <property type="nucleotide sequence ID" value="NZ_CP060790.1"/>
</dbReference>
<dbReference type="GO" id="GO:0008932">
    <property type="term" value="F:lytic endotransglycosylase activity"/>
    <property type="evidence" value="ECO:0007669"/>
    <property type="project" value="UniProtKB-UniRule"/>
</dbReference>
<comment type="similarity">
    <text evidence="7">Belongs to the transglycosylase MltG family.</text>
</comment>
<dbReference type="GO" id="GO:0071555">
    <property type="term" value="P:cell wall organization"/>
    <property type="evidence" value="ECO:0007669"/>
    <property type="project" value="UniProtKB-KW"/>
</dbReference>
<dbReference type="Gene3D" id="3.30.160.60">
    <property type="entry name" value="Classic Zinc Finger"/>
    <property type="match status" value="1"/>
</dbReference>
<evidence type="ECO:0000256" key="8">
    <source>
        <dbReference type="SAM" id="SignalP"/>
    </source>
</evidence>
<evidence type="ECO:0000256" key="3">
    <source>
        <dbReference type="ARBA" id="ARBA00022989"/>
    </source>
</evidence>
<evidence type="ECO:0000256" key="5">
    <source>
        <dbReference type="ARBA" id="ARBA00023239"/>
    </source>
</evidence>
<dbReference type="GO" id="GO:0009252">
    <property type="term" value="P:peptidoglycan biosynthetic process"/>
    <property type="evidence" value="ECO:0007669"/>
    <property type="project" value="UniProtKB-UniRule"/>
</dbReference>
<dbReference type="GO" id="GO:0005886">
    <property type="term" value="C:plasma membrane"/>
    <property type="evidence" value="ECO:0007669"/>
    <property type="project" value="UniProtKB-UniRule"/>
</dbReference>
<dbReference type="CDD" id="cd08010">
    <property type="entry name" value="MltG_like"/>
    <property type="match status" value="1"/>
</dbReference>
<keyword evidence="4 7" id="KW-0472">Membrane</keyword>
<feature type="site" description="Important for catalytic activity" evidence="7">
    <location>
        <position position="212"/>
    </location>
</feature>
<feature type="signal peptide" evidence="8">
    <location>
        <begin position="1"/>
        <end position="19"/>
    </location>
</feature>
<dbReference type="Gene3D" id="3.30.1490.480">
    <property type="entry name" value="Endolytic murein transglycosylase"/>
    <property type="match status" value="1"/>
</dbReference>
<evidence type="ECO:0000256" key="2">
    <source>
        <dbReference type="ARBA" id="ARBA00022692"/>
    </source>
</evidence>
<keyword evidence="5 7" id="KW-0456">Lyase</keyword>
<evidence type="ECO:0000256" key="6">
    <source>
        <dbReference type="ARBA" id="ARBA00023316"/>
    </source>
</evidence>
<keyword evidence="3 7" id="KW-1133">Transmembrane helix</keyword>
<dbReference type="AlphaFoldDB" id="A0A7H0HHK0"/>
<sequence length="336" mass="36775">MRRLLLLLLLIAGALAASAAWWLYEPMDLGGAQTLELEIEPGTTPRGVARAVVAAGVRTDARLLYAWFRLSGQDRLIKAGNYEIPVGTSPHGLLQKLARGEETLRALTLVEGWNFRQVRTALAREESLRHDATVLDDAALMEKLGRPGVPPEGRFFPDTYTYAKGSGELALLRRALHAMDRRLEAAWAQRAPDTPLKSADEALVLASIVEKETGRTSDRALIAGVFSNRLRVGMLLQTDPTVIYGLGEKFDGNLRKRDLLADTPWNTYTRAGLPPTPIAMPGKAALMAAVQPEPTRALYFVAKGDGSSHFSATLDEHNRAVNRYQRGQAPATESSR</sequence>
<keyword evidence="1 7" id="KW-1003">Cell membrane</keyword>
<keyword evidence="6 7" id="KW-0961">Cell wall biogenesis/degradation</keyword>
<accession>A0A7H0HHK0</accession>
<name>A0A7H0HHK0_9BURK</name>
<dbReference type="NCBIfam" id="TIGR00247">
    <property type="entry name" value="endolytic transglycosylase MltG"/>
    <property type="match status" value="1"/>
</dbReference>
<evidence type="ECO:0000256" key="7">
    <source>
        <dbReference type="HAMAP-Rule" id="MF_02065"/>
    </source>
</evidence>
<evidence type="ECO:0000256" key="4">
    <source>
        <dbReference type="ARBA" id="ARBA00023136"/>
    </source>
</evidence>
<dbReference type="HAMAP" id="MF_02065">
    <property type="entry name" value="MltG"/>
    <property type="match status" value="1"/>
</dbReference>
<gene>
    <name evidence="7 9" type="primary">mltG</name>
    <name evidence="9" type="ORF">H9L24_03495</name>
</gene>
<evidence type="ECO:0000313" key="10">
    <source>
        <dbReference type="Proteomes" id="UP000516057"/>
    </source>
</evidence>
<comment type="catalytic activity">
    <reaction evidence="7">
        <text>a peptidoglycan chain = a peptidoglycan chain with N-acetyl-1,6-anhydromuramyl-[peptide] at the reducing end + a peptidoglycan chain with N-acetylglucosamine at the non-reducing end.</text>
        <dbReference type="EC" id="4.2.2.29"/>
    </reaction>
</comment>
<keyword evidence="8" id="KW-0732">Signal</keyword>
<feature type="chain" id="PRO_5028962172" description="Endolytic murein transglycosylase" evidence="8">
    <location>
        <begin position="20"/>
        <end position="336"/>
    </location>
</feature>